<feature type="domain" description="DUF4347" evidence="1">
    <location>
        <begin position="43"/>
        <end position="206"/>
    </location>
</feature>
<evidence type="ECO:0000313" key="3">
    <source>
        <dbReference type="Proteomes" id="UP001333710"/>
    </source>
</evidence>
<organism evidence="2 3">
    <name type="scientific">Planctobacterium marinum</name>
    <dbReference type="NCBI Taxonomy" id="1631968"/>
    <lineage>
        <taxon>Bacteria</taxon>
        <taxon>Pseudomonadati</taxon>
        <taxon>Pseudomonadota</taxon>
        <taxon>Gammaproteobacteria</taxon>
        <taxon>Alteromonadales</taxon>
        <taxon>Alteromonadaceae</taxon>
        <taxon>Planctobacterium</taxon>
    </lineage>
</organism>
<dbReference type="InterPro" id="IPR025592">
    <property type="entry name" value="DUF4347"/>
</dbReference>
<dbReference type="AlphaFoldDB" id="A0AA48KT69"/>
<protein>
    <recommendedName>
        <fullName evidence="1">DUF4347 domain-containing protein</fullName>
    </recommendedName>
</protein>
<name>A0AA48KT69_9ALTE</name>
<dbReference type="Pfam" id="PF14252">
    <property type="entry name" value="DUF4347"/>
    <property type="match status" value="1"/>
</dbReference>
<dbReference type="EMBL" id="AP027272">
    <property type="protein sequence ID" value="BDX07892.1"/>
    <property type="molecule type" value="Genomic_DNA"/>
</dbReference>
<evidence type="ECO:0000259" key="1">
    <source>
        <dbReference type="Pfam" id="PF14252"/>
    </source>
</evidence>
<reference evidence="2" key="1">
    <citation type="submission" date="2023-01" db="EMBL/GenBank/DDBJ databases">
        <title>Complete genome sequence of Planctobacterium marinum strain Dej080120_11.</title>
        <authorList>
            <person name="Ueki S."/>
            <person name="Maruyama F."/>
        </authorList>
    </citation>
    <scope>NUCLEOTIDE SEQUENCE</scope>
    <source>
        <strain evidence="2">Dej080120_11</strain>
    </source>
</reference>
<sequence length="312" mass="33520">MQAYRTELNDRDLTISSGTHFGPDLKRADHEPTLYQQQSVTELVVFDAGVQDRQVLKEGLKPGVKWVELQAGRSGIEQLTEILVQYQNLESVHIVSHGESGALQLGNSRVDASVIQDNEQLVNALNDATIKGADIQFYGCDLATGEKGAEFLDILSAETHLDIAASDDLTGTPKLNGDWDLEIVRGEIESSVPFSEKALLDFSEVLVASDGIKTFSGFTDNGNDLTSTDFVVTGECASTAFTNWQVASGEAYVSDSSGTATEACTITVAADGTNTGSFQLTGISFREYLAGFDFYSVKVVGTRADGGHRRLG</sequence>
<dbReference type="KEGG" id="pmaw:MACH26_34130"/>
<keyword evidence="3" id="KW-1185">Reference proteome</keyword>
<accession>A0AA48KT69</accession>
<dbReference type="Proteomes" id="UP001333710">
    <property type="component" value="Chromosome"/>
</dbReference>
<evidence type="ECO:0000313" key="2">
    <source>
        <dbReference type="EMBL" id="BDX07892.1"/>
    </source>
</evidence>
<gene>
    <name evidence="2" type="ORF">MACH26_34130</name>
</gene>
<proteinExistence type="predicted"/>